<dbReference type="GeneID" id="71985443"/>
<name>A0A9Q8LHG7_PASFU</name>
<dbReference type="OMA" id="WLRIITH"/>
<feature type="compositionally biased region" description="Basic and acidic residues" evidence="1">
    <location>
        <begin position="525"/>
        <end position="539"/>
    </location>
</feature>
<organism evidence="2 3">
    <name type="scientific">Passalora fulva</name>
    <name type="common">Tomato leaf mold</name>
    <name type="synonym">Cladosporium fulvum</name>
    <dbReference type="NCBI Taxonomy" id="5499"/>
    <lineage>
        <taxon>Eukaryota</taxon>
        <taxon>Fungi</taxon>
        <taxon>Dikarya</taxon>
        <taxon>Ascomycota</taxon>
        <taxon>Pezizomycotina</taxon>
        <taxon>Dothideomycetes</taxon>
        <taxon>Dothideomycetidae</taxon>
        <taxon>Mycosphaerellales</taxon>
        <taxon>Mycosphaerellaceae</taxon>
        <taxon>Fulvia</taxon>
    </lineage>
</organism>
<reference evidence="2" key="1">
    <citation type="submission" date="2021-12" db="EMBL/GenBank/DDBJ databases">
        <authorList>
            <person name="Zaccaron A."/>
            <person name="Stergiopoulos I."/>
        </authorList>
    </citation>
    <scope>NUCLEOTIDE SEQUENCE</scope>
    <source>
        <strain evidence="2">Race5_Kim</strain>
    </source>
</reference>
<dbReference type="OrthoDB" id="3649037at2759"/>
<reference evidence="2" key="2">
    <citation type="journal article" date="2022" name="Microb. Genom.">
        <title>A chromosome-scale genome assembly of the tomato pathogen Cladosporium fulvum reveals a compartmentalized genome architecture and the presence of a dispensable chromosome.</title>
        <authorList>
            <person name="Zaccaron A.Z."/>
            <person name="Chen L.H."/>
            <person name="Samaras A."/>
            <person name="Stergiopoulos I."/>
        </authorList>
    </citation>
    <scope>NUCLEOTIDE SEQUENCE</scope>
    <source>
        <strain evidence="2">Race5_Kim</strain>
    </source>
</reference>
<keyword evidence="3" id="KW-1185">Reference proteome</keyword>
<proteinExistence type="predicted"/>
<accession>A0A9Q8LHG7</accession>
<dbReference type="Proteomes" id="UP000756132">
    <property type="component" value="Chromosome 5"/>
</dbReference>
<dbReference type="KEGG" id="ffu:CLAFUR5_05565"/>
<protein>
    <submittedName>
        <fullName evidence="2">Uncharacterized protein</fullName>
    </submittedName>
</protein>
<feature type="region of interest" description="Disordered" evidence="1">
    <location>
        <begin position="491"/>
        <end position="541"/>
    </location>
</feature>
<evidence type="ECO:0000313" key="3">
    <source>
        <dbReference type="Proteomes" id="UP000756132"/>
    </source>
</evidence>
<gene>
    <name evidence="2" type="ORF">CLAFUR5_05565</name>
</gene>
<evidence type="ECO:0000256" key="1">
    <source>
        <dbReference type="SAM" id="MobiDB-lite"/>
    </source>
</evidence>
<dbReference type="RefSeq" id="XP_047761610.1">
    <property type="nucleotide sequence ID" value="XM_047904713.1"/>
</dbReference>
<evidence type="ECO:0000313" key="2">
    <source>
        <dbReference type="EMBL" id="UJO17244.1"/>
    </source>
</evidence>
<dbReference type="EMBL" id="CP090167">
    <property type="protein sequence ID" value="UJO17244.1"/>
    <property type="molecule type" value="Genomic_DNA"/>
</dbReference>
<dbReference type="AlphaFoldDB" id="A0A9Q8LHG7"/>
<sequence>MSTSSAPAKKKKVCYIIEKLSAETRINIYKHIFGSDSHASFAPLDSSEGVATSDSPTAIPTAIFAVNRQLHDEALETFFNNKVIQVTFSQLEDLLQQTSFQAFVRDIEVMACDQAHEARAVQNVLIKVQGLPRLRSITILSDYLAFTGAPDKHVTVRQWTSAVGLGIPTCTDIGRYQLHGAYSKVQFHHSKILAMWPNVRTTPDDYDALGEAEEIQHHWSIAEYVSNLMAWSSHSSLRLWVGLYESAKAHAASEDAADLDDNEALHKGMSFGSWLRIITHRRPDVPFTLRGQDSAVPLRDLGAQHDPITLESATELLAMNIATYTKTGDLEYGPGDEYTKPRWSELGEKSEGEIKAEWYPIAMRALEEQRFVKDPLDQHRMWEIDTVRKMILSNEGWTNAFGGTDKIDSATKPVLQQIMYLILATGGVEISDEASQESESWSKALLVKYLRHCLPDTESSDWDDVELKTLRQVFFLALALMLVSSRQKAGAGAAGGLNNTEDISSDSKDKTSTEDQQAETGGEDAENRIQKTDDTKAVQEEDSDISQYFLAKAEPALIAAMQLQFEDKFLDEDEGTTATTMDS</sequence>